<dbReference type="EMBL" id="VCGU01000002">
    <property type="protein sequence ID" value="TRY79734.1"/>
    <property type="molecule type" value="Genomic_DNA"/>
</dbReference>
<gene>
    <name evidence="1" type="ORF">TCAL_16112</name>
</gene>
<protein>
    <submittedName>
        <fullName evidence="1">Uncharacterized protein</fullName>
    </submittedName>
</protein>
<comment type="caution">
    <text evidence="1">The sequence shown here is derived from an EMBL/GenBank/DDBJ whole genome shotgun (WGS) entry which is preliminary data.</text>
</comment>
<sequence length="46" mass="5492">MTIRTPINLRISDRLMSIESLTKRPFRQRHSIVMYFYCPLGHSIVL</sequence>
<organism evidence="1 2">
    <name type="scientific">Tigriopus californicus</name>
    <name type="common">Marine copepod</name>
    <dbReference type="NCBI Taxonomy" id="6832"/>
    <lineage>
        <taxon>Eukaryota</taxon>
        <taxon>Metazoa</taxon>
        <taxon>Ecdysozoa</taxon>
        <taxon>Arthropoda</taxon>
        <taxon>Crustacea</taxon>
        <taxon>Multicrustacea</taxon>
        <taxon>Hexanauplia</taxon>
        <taxon>Copepoda</taxon>
        <taxon>Harpacticoida</taxon>
        <taxon>Harpacticidae</taxon>
        <taxon>Tigriopus</taxon>
    </lineage>
</organism>
<name>A0A553PPW8_TIGCA</name>
<dbReference type="Proteomes" id="UP000318571">
    <property type="component" value="Chromosome 6"/>
</dbReference>
<evidence type="ECO:0000313" key="1">
    <source>
        <dbReference type="EMBL" id="TRY79734.1"/>
    </source>
</evidence>
<reference evidence="1 2" key="1">
    <citation type="journal article" date="2018" name="Nat. Ecol. Evol.">
        <title>Genomic signatures of mitonuclear coevolution across populations of Tigriopus californicus.</title>
        <authorList>
            <person name="Barreto F.S."/>
            <person name="Watson E.T."/>
            <person name="Lima T.G."/>
            <person name="Willett C.S."/>
            <person name="Edmands S."/>
            <person name="Li W."/>
            <person name="Burton R.S."/>
        </authorList>
    </citation>
    <scope>NUCLEOTIDE SEQUENCE [LARGE SCALE GENOMIC DNA]</scope>
    <source>
        <strain evidence="1 2">San Diego</strain>
    </source>
</reference>
<keyword evidence="2" id="KW-1185">Reference proteome</keyword>
<proteinExistence type="predicted"/>
<accession>A0A553PPW8</accession>
<dbReference type="AlphaFoldDB" id="A0A553PPW8"/>
<evidence type="ECO:0000313" key="2">
    <source>
        <dbReference type="Proteomes" id="UP000318571"/>
    </source>
</evidence>